<dbReference type="EMBL" id="CP117880">
    <property type="protein sequence ID" value="WDF67584.1"/>
    <property type="molecule type" value="Genomic_DNA"/>
</dbReference>
<dbReference type="Proteomes" id="UP001221558">
    <property type="component" value="Chromosome"/>
</dbReference>
<organism evidence="1 2">
    <name type="scientific">Sphingobacterium oryzagri</name>
    <dbReference type="NCBI Taxonomy" id="3025669"/>
    <lineage>
        <taxon>Bacteria</taxon>
        <taxon>Pseudomonadati</taxon>
        <taxon>Bacteroidota</taxon>
        <taxon>Sphingobacteriia</taxon>
        <taxon>Sphingobacteriales</taxon>
        <taxon>Sphingobacteriaceae</taxon>
        <taxon>Sphingobacterium</taxon>
    </lineage>
</organism>
<dbReference type="InterPro" id="IPR025833">
    <property type="entry name" value="GDYXXLXY"/>
</dbReference>
<dbReference type="Pfam" id="PF14345">
    <property type="entry name" value="GDYXXLXY"/>
    <property type="match status" value="1"/>
</dbReference>
<evidence type="ECO:0000313" key="2">
    <source>
        <dbReference type="Proteomes" id="UP001221558"/>
    </source>
</evidence>
<dbReference type="RefSeq" id="WP_274266312.1">
    <property type="nucleotide sequence ID" value="NZ_CP117880.1"/>
</dbReference>
<proteinExistence type="predicted"/>
<evidence type="ECO:0000313" key="1">
    <source>
        <dbReference type="EMBL" id="WDF67584.1"/>
    </source>
</evidence>
<protein>
    <submittedName>
        <fullName evidence="1">GDYXXLXY domain-containing protein</fullName>
    </submittedName>
</protein>
<name>A0ABY7WG43_9SPHI</name>
<reference evidence="1 2" key="1">
    <citation type="submission" date="2023-02" db="EMBL/GenBank/DDBJ databases">
        <title>Genome sequence of Sphingobacterium sp. KACC 22765.</title>
        <authorList>
            <person name="Kim S."/>
            <person name="Heo J."/>
            <person name="Kwon S.-W."/>
        </authorList>
    </citation>
    <scope>NUCLEOTIDE SEQUENCE [LARGE SCALE GENOMIC DNA]</scope>
    <source>
        <strain evidence="1 2">KACC 22765</strain>
    </source>
</reference>
<gene>
    <name evidence="1" type="ORF">PQ465_14890</name>
</gene>
<sequence length="165" mass="18691">MNNIKKYKGAIIVLNLLLLLAYFNNSIFQKEKILADGQLILLQLAPVDPRSLMQGDYMQLRYAITEGIRPDSVGRRGYCVLRVLPDNTTQRIRFQQTATPLAKDERLLAYTSPGNWSIELGAESYFFQEGHAQKYENAKYGGLMIDGKGNSLLVGLYDNNLKKIE</sequence>
<accession>A0ABY7WG43</accession>
<keyword evidence="2" id="KW-1185">Reference proteome</keyword>